<feature type="site" description="Transition state stabilizer" evidence="11">
    <location>
        <position position="139"/>
    </location>
</feature>
<keyword evidence="6" id="KW-0997">Cell inner membrane</keyword>
<comment type="subcellular location">
    <subcellularLocation>
        <location evidence="2">Cell envelope</location>
    </subcellularLocation>
    <subcellularLocation>
        <location evidence="12">Cell membrane</location>
    </subcellularLocation>
</comment>
<evidence type="ECO:0000256" key="10">
    <source>
        <dbReference type="PIRSR" id="PIRSR639901-1"/>
    </source>
</evidence>
<dbReference type="Proteomes" id="UP000031258">
    <property type="component" value="Unassembled WGS sequence"/>
</dbReference>
<reference evidence="15 16" key="1">
    <citation type="submission" date="2014-11" db="EMBL/GenBank/DDBJ databases">
        <title>A Rickettsiales Symbiont of Amoebae With Ancient Features.</title>
        <authorList>
            <person name="Schulz F."/>
            <person name="Martijn J."/>
            <person name="Wascher F."/>
            <person name="Kostanjsek R."/>
            <person name="Ettema T.J."/>
            <person name="Horn M."/>
        </authorList>
    </citation>
    <scope>NUCLEOTIDE SEQUENCE [LARGE SCALE GENOMIC DNA]</scope>
    <source>
        <strain evidence="15 16">UWC36</strain>
    </source>
</reference>
<comment type="caution">
    <text evidence="15">The sequence shown here is derived from an EMBL/GenBank/DDBJ whole genome shotgun (WGS) entry which is preliminary data.</text>
</comment>
<dbReference type="UniPathway" id="UPA00958"/>
<dbReference type="PANTHER" id="PTHR42755">
    <property type="entry name" value="3-DEOXY-MANNO-OCTULOSONATE CYTIDYLYLTRANSFERASE"/>
    <property type="match status" value="1"/>
</dbReference>
<dbReference type="Gene3D" id="3.40.50.11720">
    <property type="entry name" value="3-Deoxy-D-manno-octulosonic-acid transferase, N-terminal domain"/>
    <property type="match status" value="1"/>
</dbReference>
<dbReference type="GO" id="GO:0030313">
    <property type="term" value="C:cell envelope"/>
    <property type="evidence" value="ECO:0007669"/>
    <property type="project" value="UniProtKB-SubCell"/>
</dbReference>
<evidence type="ECO:0000256" key="11">
    <source>
        <dbReference type="PIRSR" id="PIRSR639901-2"/>
    </source>
</evidence>
<dbReference type="STRING" id="86105.NF27_HJ00090"/>
<evidence type="ECO:0000259" key="14">
    <source>
        <dbReference type="Pfam" id="PF04413"/>
    </source>
</evidence>
<feature type="domain" description="Glycosyl transferase family 1" evidence="13">
    <location>
        <begin position="251"/>
        <end position="405"/>
    </location>
</feature>
<dbReference type="GO" id="GO:0043842">
    <property type="term" value="F:Kdo transferase activity"/>
    <property type="evidence" value="ECO:0007669"/>
    <property type="project" value="UniProtKB-EC"/>
</dbReference>
<gene>
    <name evidence="15" type="ORF">NF27_HJ00090</name>
</gene>
<feature type="site" description="Transition state stabilizer" evidence="11">
    <location>
        <position position="214"/>
    </location>
</feature>
<evidence type="ECO:0000259" key="13">
    <source>
        <dbReference type="Pfam" id="PF00534"/>
    </source>
</evidence>
<keyword evidence="16" id="KW-1185">Reference proteome</keyword>
<evidence type="ECO:0000256" key="2">
    <source>
        <dbReference type="ARBA" id="ARBA00004196"/>
    </source>
</evidence>
<dbReference type="Pfam" id="PF04413">
    <property type="entry name" value="Glycos_transf_N"/>
    <property type="match status" value="1"/>
</dbReference>
<dbReference type="PANTHER" id="PTHR42755:SF1">
    <property type="entry name" value="3-DEOXY-D-MANNO-OCTULOSONIC ACID TRANSFERASE, MITOCHONDRIAL-RELATED"/>
    <property type="match status" value="1"/>
</dbReference>
<dbReference type="EC" id="2.4.99.12" evidence="4 12"/>
<feature type="transmembrane region" description="Helical" evidence="12">
    <location>
        <begin position="12"/>
        <end position="37"/>
    </location>
</feature>
<comment type="pathway">
    <text evidence="3 12">Bacterial outer membrane biogenesis; LPS core biosynthesis.</text>
</comment>
<sequence>MKKLLLRLIINMLLHIYKALSVILAPFLWCIIQYRIFKKKEDPKRYKEKFGKASLKKDNKVIWFHVASVGEMKALTPILEKFSELDYQLLITSGTLTSAKIFETIKIKNIIHQFAPLDSPLFIKKFLNYWQPQLGIFIESEIWPNLIIESSKRFKLALINANMSDKSFQIWSKIPSIAKLIFSKFSYIAACSLSSHNKLKLFSNNVAGEITNLKYYAPPLAYDETLLKHLQTIYADKKVLLCASTHENEEELILNIYAIIKKEIPDICLIIIPRHPSRGAEVYKLACKISKDVALKTLQPKINYSPDIYIIDTLGELGAFYRLAKLVFVGASLVKLGGHNIIEPAHLNCCILTGKHYTNFSDVMQEFKNAEAVIEVQDNQELALRIISLFKNESEIERYADNAYKLVNKERGLIDKIYTNLTYLLER</sequence>
<feature type="active site" description="Proton acceptor" evidence="10">
    <location>
        <position position="71"/>
    </location>
</feature>
<evidence type="ECO:0000256" key="4">
    <source>
        <dbReference type="ARBA" id="ARBA00012621"/>
    </source>
</evidence>
<dbReference type="GO" id="GO:0009244">
    <property type="term" value="P:lipopolysaccharide core region biosynthetic process"/>
    <property type="evidence" value="ECO:0007669"/>
    <property type="project" value="UniProtKB-UniRule"/>
</dbReference>
<evidence type="ECO:0000256" key="8">
    <source>
        <dbReference type="ARBA" id="ARBA00031445"/>
    </source>
</evidence>
<feature type="domain" description="3-deoxy-D-manno-octulosonic-acid transferase N-terminal" evidence="14">
    <location>
        <begin position="45"/>
        <end position="214"/>
    </location>
</feature>
<evidence type="ECO:0000313" key="16">
    <source>
        <dbReference type="Proteomes" id="UP000031258"/>
    </source>
</evidence>
<evidence type="ECO:0000256" key="3">
    <source>
        <dbReference type="ARBA" id="ARBA00004713"/>
    </source>
</evidence>
<dbReference type="EMBL" id="JSWE01000180">
    <property type="protein sequence ID" value="KIE04556.1"/>
    <property type="molecule type" value="Genomic_DNA"/>
</dbReference>
<evidence type="ECO:0000256" key="9">
    <source>
        <dbReference type="ARBA" id="ARBA00049183"/>
    </source>
</evidence>
<keyword evidence="7 12" id="KW-0808">Transferase</keyword>
<dbReference type="GO" id="GO:0009245">
    <property type="term" value="P:lipid A biosynthetic process"/>
    <property type="evidence" value="ECO:0007669"/>
    <property type="project" value="TreeGrafter"/>
</dbReference>
<dbReference type="InterPro" id="IPR007507">
    <property type="entry name" value="Glycos_transf_N"/>
</dbReference>
<keyword evidence="12" id="KW-0472">Membrane</keyword>
<dbReference type="SUPFAM" id="SSF53756">
    <property type="entry name" value="UDP-Glycosyltransferase/glycogen phosphorylase"/>
    <property type="match status" value="1"/>
</dbReference>
<keyword evidence="12" id="KW-0448">Lipopolysaccharide biosynthesis</keyword>
<evidence type="ECO:0000256" key="7">
    <source>
        <dbReference type="ARBA" id="ARBA00022679"/>
    </source>
</evidence>
<dbReference type="InterPro" id="IPR001296">
    <property type="entry name" value="Glyco_trans_1"/>
</dbReference>
<accession>A0A0C1MXE1</accession>
<evidence type="ECO:0000313" key="15">
    <source>
        <dbReference type="EMBL" id="KIE04556.1"/>
    </source>
</evidence>
<organism evidence="15 16">
    <name type="scientific">Candidatus Jidaibacter acanthamoebae</name>
    <dbReference type="NCBI Taxonomy" id="86105"/>
    <lineage>
        <taxon>Bacteria</taxon>
        <taxon>Pseudomonadati</taxon>
        <taxon>Pseudomonadota</taxon>
        <taxon>Alphaproteobacteria</taxon>
        <taxon>Rickettsiales</taxon>
        <taxon>Candidatus Midichloriaceae</taxon>
        <taxon>Candidatus Jidaibacter</taxon>
    </lineage>
</organism>
<keyword evidence="12" id="KW-0812">Transmembrane</keyword>
<dbReference type="GO" id="GO:0005886">
    <property type="term" value="C:plasma membrane"/>
    <property type="evidence" value="ECO:0007669"/>
    <property type="project" value="UniProtKB-SubCell"/>
</dbReference>
<evidence type="ECO:0000256" key="1">
    <source>
        <dbReference type="ARBA" id="ARBA00003394"/>
    </source>
</evidence>
<dbReference type="Pfam" id="PF00534">
    <property type="entry name" value="Glycos_transf_1"/>
    <property type="match status" value="1"/>
</dbReference>
<evidence type="ECO:0000256" key="5">
    <source>
        <dbReference type="ARBA" id="ARBA00019077"/>
    </source>
</evidence>
<protein>
    <recommendedName>
        <fullName evidence="5 12">3-deoxy-D-manno-octulosonic acid transferase</fullName>
        <shortName evidence="12">Kdo transferase</shortName>
        <ecNumber evidence="4 12">2.4.99.12</ecNumber>
    </recommendedName>
    <alternativeName>
        <fullName evidence="8 12">Lipid IV(A) 3-deoxy-D-manno-octulosonic acid transferase</fullName>
    </alternativeName>
</protein>
<dbReference type="InterPro" id="IPR039901">
    <property type="entry name" value="Kdotransferase"/>
</dbReference>
<evidence type="ECO:0000256" key="6">
    <source>
        <dbReference type="ARBA" id="ARBA00022519"/>
    </source>
</evidence>
<name>A0A0C1MXE1_9RICK</name>
<comment type="similarity">
    <text evidence="12">Belongs to the glycosyltransferase group 1 family.</text>
</comment>
<keyword evidence="12" id="KW-1003">Cell membrane</keyword>
<dbReference type="Gene3D" id="3.40.50.2000">
    <property type="entry name" value="Glycogen Phosphorylase B"/>
    <property type="match status" value="1"/>
</dbReference>
<comment type="function">
    <text evidence="1 12">Involved in lipopolysaccharide (LPS) biosynthesis. Catalyzes the transfer of 3-deoxy-D-manno-octulosonate (Kdo) residue(s) from CMP-Kdo to lipid IV(A), the tetraacyldisaccharide-1,4'-bisphosphate precursor of lipid A.</text>
</comment>
<comment type="catalytic activity">
    <reaction evidence="9 12">
        <text>lipid IVA (E. coli) + CMP-3-deoxy-beta-D-manno-octulosonate = alpha-Kdo-(2-&gt;6)-lipid IVA (E. coli) + CMP + H(+)</text>
        <dbReference type="Rhea" id="RHEA:28066"/>
        <dbReference type="ChEBI" id="CHEBI:15378"/>
        <dbReference type="ChEBI" id="CHEBI:58603"/>
        <dbReference type="ChEBI" id="CHEBI:60364"/>
        <dbReference type="ChEBI" id="CHEBI:60377"/>
        <dbReference type="ChEBI" id="CHEBI:85987"/>
        <dbReference type="EC" id="2.4.99.12"/>
    </reaction>
</comment>
<dbReference type="InterPro" id="IPR038107">
    <property type="entry name" value="Glycos_transf_N_sf"/>
</dbReference>
<evidence type="ECO:0000256" key="12">
    <source>
        <dbReference type="RuleBase" id="RU365103"/>
    </source>
</evidence>
<proteinExistence type="inferred from homology"/>
<dbReference type="AlphaFoldDB" id="A0A0C1MXE1"/>
<keyword evidence="12" id="KW-1133">Transmembrane helix</keyword>